<proteinExistence type="predicted"/>
<name>A0ABW2UIG9_9RHOB</name>
<dbReference type="EMBL" id="JBHTFQ010000002">
    <property type="protein sequence ID" value="MFC7703331.1"/>
    <property type="molecule type" value="Genomic_DNA"/>
</dbReference>
<dbReference type="Gene3D" id="3.30.70.2970">
    <property type="entry name" value="Protein of unknown function (DUF541), domain 2"/>
    <property type="match status" value="1"/>
</dbReference>
<evidence type="ECO:0000313" key="2">
    <source>
        <dbReference type="EMBL" id="MFC7703331.1"/>
    </source>
</evidence>
<comment type="caution">
    <text evidence="2">The sequence shown here is derived from an EMBL/GenBank/DDBJ whole genome shotgun (WGS) entry which is preliminary data.</text>
</comment>
<protein>
    <submittedName>
        <fullName evidence="2">SIMPL domain-containing protein</fullName>
    </submittedName>
</protein>
<dbReference type="PANTHER" id="PTHR34387:SF1">
    <property type="entry name" value="PERIPLASMIC IMMUNOGENIC PROTEIN"/>
    <property type="match status" value="1"/>
</dbReference>
<organism evidence="2 3">
    <name type="scientific">Plastorhodobacter daqingensis</name>
    <dbReference type="NCBI Taxonomy" id="1387281"/>
    <lineage>
        <taxon>Bacteria</taxon>
        <taxon>Pseudomonadati</taxon>
        <taxon>Pseudomonadota</taxon>
        <taxon>Alphaproteobacteria</taxon>
        <taxon>Rhodobacterales</taxon>
        <taxon>Paracoccaceae</taxon>
        <taxon>Plastorhodobacter</taxon>
    </lineage>
</organism>
<dbReference type="Proteomes" id="UP001596516">
    <property type="component" value="Unassembled WGS sequence"/>
</dbReference>
<keyword evidence="3" id="KW-1185">Reference proteome</keyword>
<dbReference type="RefSeq" id="WP_377399434.1">
    <property type="nucleotide sequence ID" value="NZ_JBHTFQ010000002.1"/>
</dbReference>
<evidence type="ECO:0000313" key="3">
    <source>
        <dbReference type="Proteomes" id="UP001596516"/>
    </source>
</evidence>
<accession>A0ABW2UIG9</accession>
<dbReference type="Gene3D" id="3.30.110.170">
    <property type="entry name" value="Protein of unknown function (DUF541), domain 1"/>
    <property type="match status" value="1"/>
</dbReference>
<feature type="signal peptide" evidence="1">
    <location>
        <begin position="1"/>
        <end position="33"/>
    </location>
</feature>
<evidence type="ECO:0000256" key="1">
    <source>
        <dbReference type="SAM" id="SignalP"/>
    </source>
</evidence>
<feature type="chain" id="PRO_5045771948" evidence="1">
    <location>
        <begin position="34"/>
        <end position="246"/>
    </location>
</feature>
<keyword evidence="1" id="KW-0732">Signal</keyword>
<dbReference type="InterPro" id="IPR052022">
    <property type="entry name" value="26kDa_periplasmic_antigen"/>
</dbReference>
<dbReference type="InterPro" id="IPR007497">
    <property type="entry name" value="SIMPL/DUF541"/>
</dbReference>
<sequence>MRVSAFSVAVPARAMMTAAMIALLSATAGPLMAQGAEPGQIRVSGQGKVETAPDMATLTLGITAEADAAADAMGEATRQMTEMLERLRSAGIEARDLQTSGLILSPRWHHPERPDQGQPQITGYIAQNTLTVRVRDLAVLGGILDDVVQAGANTFHGLGFSMADPEPLLDEARRRAIADARRKAELYAEAAGVTLGEVVAIHEPETADFPRPMMRMEAAMADGGIAAGEVTVDAAVTVIYRLAEDE</sequence>
<dbReference type="PANTHER" id="PTHR34387">
    <property type="entry name" value="SLR1258 PROTEIN"/>
    <property type="match status" value="1"/>
</dbReference>
<dbReference type="Pfam" id="PF04402">
    <property type="entry name" value="SIMPL"/>
    <property type="match status" value="1"/>
</dbReference>
<gene>
    <name evidence="2" type="ORF">ACFQXB_03875</name>
</gene>
<reference evidence="3" key="1">
    <citation type="journal article" date="2019" name="Int. J. Syst. Evol. Microbiol.">
        <title>The Global Catalogue of Microorganisms (GCM) 10K type strain sequencing project: providing services to taxonomists for standard genome sequencing and annotation.</title>
        <authorList>
            <consortium name="The Broad Institute Genomics Platform"/>
            <consortium name="The Broad Institute Genome Sequencing Center for Infectious Disease"/>
            <person name="Wu L."/>
            <person name="Ma J."/>
        </authorList>
    </citation>
    <scope>NUCLEOTIDE SEQUENCE [LARGE SCALE GENOMIC DNA]</scope>
    <source>
        <strain evidence="3">CGMCC 1.12750</strain>
    </source>
</reference>